<sequence length="293" mass="34448">MNILPHKSYHVYNLKNKERVRKDEEKAKQEAAAKEERSRIAEREHRLSVLRQRAKQRQTGVETTKDEQLEDNSNQDMSIQTVKNTDSIQGHINFWADIEKESLAVVSTNPEYEAEKKAKEKKWEKQFTMYLGDVVKEQKPWYTRVESEFEKQYKEERMNRYKDEGTTTIGDPLLTMKSKLDAKSKNKNKNKNEAHEKREKRDRSSNGSNSEAQSTSSIEKLRAERLAREKKEHLRVQKLLNPNLVADSGSTGRYNSQFNPDATKAAHELSELSSLDNSDKYNNRYRSRRYRPY</sequence>
<feature type="compositionally biased region" description="Basic residues" evidence="1">
    <location>
        <begin position="283"/>
        <end position="293"/>
    </location>
</feature>
<dbReference type="HOGENOM" id="CLU_058751_2_0_1"/>
<dbReference type="Proteomes" id="UP000022910">
    <property type="component" value="Unassembled WGS sequence"/>
</dbReference>
<dbReference type="PANTHER" id="PTHR22093">
    <property type="entry name" value="LEUKOCYTE RECEPTOR CLUSTER LRC MEMBER 1"/>
    <property type="match status" value="1"/>
</dbReference>
<organism evidence="3 4">
    <name type="scientific">Rhizophagus irregularis (strain DAOM 197198w)</name>
    <name type="common">Glomus intraradices</name>
    <dbReference type="NCBI Taxonomy" id="1432141"/>
    <lineage>
        <taxon>Eukaryota</taxon>
        <taxon>Fungi</taxon>
        <taxon>Fungi incertae sedis</taxon>
        <taxon>Mucoromycota</taxon>
        <taxon>Glomeromycotina</taxon>
        <taxon>Glomeromycetes</taxon>
        <taxon>Glomerales</taxon>
        <taxon>Glomeraceae</taxon>
        <taxon>Rhizophagus</taxon>
    </lineage>
</organism>
<feature type="region of interest" description="Disordered" evidence="1">
    <location>
        <begin position="1"/>
        <end position="76"/>
    </location>
</feature>
<keyword evidence="4" id="KW-1185">Reference proteome</keyword>
<dbReference type="EMBL" id="JEMT01017678">
    <property type="protein sequence ID" value="EXX67570.1"/>
    <property type="molecule type" value="Genomic_DNA"/>
</dbReference>
<dbReference type="InterPro" id="IPR019339">
    <property type="entry name" value="CIR_N_dom"/>
</dbReference>
<feature type="region of interest" description="Disordered" evidence="1">
    <location>
        <begin position="269"/>
        <end position="293"/>
    </location>
</feature>
<evidence type="ECO:0000313" key="4">
    <source>
        <dbReference type="Proteomes" id="UP000022910"/>
    </source>
</evidence>
<feature type="compositionally biased region" description="Basic and acidic residues" evidence="1">
    <location>
        <begin position="178"/>
        <end position="204"/>
    </location>
</feature>
<accession>A0A015JK76</accession>
<feature type="compositionally biased region" description="Basic and acidic residues" evidence="1">
    <location>
        <begin position="15"/>
        <end position="47"/>
    </location>
</feature>
<proteinExistence type="predicted"/>
<comment type="caution">
    <text evidence="3">The sequence shown here is derived from an EMBL/GenBank/DDBJ whole genome shotgun (WGS) entry which is preliminary data.</text>
</comment>
<feature type="domain" description="CBF1-interacting co-repressor CIR N-terminal" evidence="2">
    <location>
        <begin position="8"/>
        <end position="44"/>
    </location>
</feature>
<gene>
    <name evidence="3" type="ORF">RirG_113110</name>
</gene>
<dbReference type="AlphaFoldDB" id="A0A015JK76"/>
<dbReference type="OMA" id="WYEELPK"/>
<protein>
    <recommendedName>
        <fullName evidence="2">CBF1-interacting co-repressor CIR N-terminal domain-containing protein</fullName>
    </recommendedName>
</protein>
<dbReference type="PANTHER" id="PTHR22093:SF0">
    <property type="entry name" value="LEUKOCYTE RECEPTOR CLUSTER MEMBER 1"/>
    <property type="match status" value="1"/>
</dbReference>
<dbReference type="InterPro" id="IPR039875">
    <property type="entry name" value="LENG1-like"/>
</dbReference>
<feature type="region of interest" description="Disordered" evidence="1">
    <location>
        <begin position="164"/>
        <end position="221"/>
    </location>
</feature>
<dbReference type="SMART" id="SM01083">
    <property type="entry name" value="Cir_N"/>
    <property type="match status" value="1"/>
</dbReference>
<evidence type="ECO:0000256" key="1">
    <source>
        <dbReference type="SAM" id="MobiDB-lite"/>
    </source>
</evidence>
<feature type="compositionally biased region" description="Polar residues" evidence="1">
    <location>
        <begin position="205"/>
        <end position="218"/>
    </location>
</feature>
<dbReference type="OrthoDB" id="2159131at2759"/>
<evidence type="ECO:0000259" key="2">
    <source>
        <dbReference type="SMART" id="SM01083"/>
    </source>
</evidence>
<reference evidence="3 4" key="1">
    <citation type="submission" date="2014-02" db="EMBL/GenBank/DDBJ databases">
        <title>Single nucleus genome sequencing reveals high similarity among nuclei of an endomycorrhizal fungus.</title>
        <authorList>
            <person name="Lin K."/>
            <person name="Geurts R."/>
            <person name="Zhang Z."/>
            <person name="Limpens E."/>
            <person name="Saunders D.G."/>
            <person name="Mu D."/>
            <person name="Pang E."/>
            <person name="Cao H."/>
            <person name="Cha H."/>
            <person name="Lin T."/>
            <person name="Zhou Q."/>
            <person name="Shang Y."/>
            <person name="Li Y."/>
            <person name="Ivanov S."/>
            <person name="Sharma T."/>
            <person name="Velzen R.V."/>
            <person name="Ruijter N.D."/>
            <person name="Aanen D.K."/>
            <person name="Win J."/>
            <person name="Kamoun S."/>
            <person name="Bisseling T."/>
            <person name="Huang S."/>
        </authorList>
    </citation>
    <scope>NUCLEOTIDE SEQUENCE [LARGE SCALE GENOMIC DNA]</scope>
    <source>
        <strain evidence="4">DAOM197198w</strain>
    </source>
</reference>
<name>A0A015JK76_RHIIW</name>
<evidence type="ECO:0000313" key="3">
    <source>
        <dbReference type="EMBL" id="EXX67570.1"/>
    </source>
</evidence>
<dbReference type="SMR" id="A0A015JK76"/>
<dbReference type="STRING" id="1432141.A0A015JK76"/>